<gene>
    <name evidence="3" type="ORF">ABS361_11900</name>
</gene>
<proteinExistence type="predicted"/>
<feature type="transmembrane region" description="Helical" evidence="1">
    <location>
        <begin position="38"/>
        <end position="54"/>
    </location>
</feature>
<dbReference type="Gene3D" id="2.40.50.90">
    <property type="match status" value="1"/>
</dbReference>
<evidence type="ECO:0000313" key="3">
    <source>
        <dbReference type="EMBL" id="XBY42824.1"/>
    </source>
</evidence>
<evidence type="ECO:0000259" key="2">
    <source>
        <dbReference type="PROSITE" id="PS50830"/>
    </source>
</evidence>
<name>A0AAU7X452_9HYPH</name>
<dbReference type="EMBL" id="CP158568">
    <property type="protein sequence ID" value="XBY42824.1"/>
    <property type="molecule type" value="Genomic_DNA"/>
</dbReference>
<dbReference type="SMART" id="SM00318">
    <property type="entry name" value="SNc"/>
    <property type="match status" value="1"/>
</dbReference>
<dbReference type="PROSITE" id="PS50830">
    <property type="entry name" value="TNASE_3"/>
    <property type="match status" value="1"/>
</dbReference>
<accession>A0AAU7X452</accession>
<keyword evidence="1" id="KW-0472">Membrane</keyword>
<dbReference type="AlphaFoldDB" id="A0AAU7X452"/>
<protein>
    <submittedName>
        <fullName evidence="3">Thermonuclease family protein</fullName>
    </submittedName>
</protein>
<organism evidence="3">
    <name type="scientific">Methyloraptor flagellatus</name>
    <dbReference type="NCBI Taxonomy" id="3162530"/>
    <lineage>
        <taxon>Bacteria</taxon>
        <taxon>Pseudomonadati</taxon>
        <taxon>Pseudomonadota</taxon>
        <taxon>Alphaproteobacteria</taxon>
        <taxon>Hyphomicrobiales</taxon>
        <taxon>Ancalomicrobiaceae</taxon>
        <taxon>Methyloraptor</taxon>
    </lineage>
</organism>
<dbReference type="SUPFAM" id="SSF50199">
    <property type="entry name" value="Staphylococcal nuclease"/>
    <property type="match status" value="1"/>
</dbReference>
<dbReference type="KEGG" id="mflg:ABS361_11900"/>
<reference evidence="3" key="1">
    <citation type="submission" date="2024-06" db="EMBL/GenBank/DDBJ databases">
        <title>Methylostella associata gen. nov., sp. nov., a novel Ancalomicrobiaceae-affiliated facultatively methylotrophic bacteria that feed on methanotrophs of the genus Methylococcus.</title>
        <authorList>
            <person name="Saltykova V."/>
            <person name="Danilova O.V."/>
            <person name="Oshkin I.Y."/>
            <person name="Belova S.E."/>
            <person name="Pimenov N.V."/>
            <person name="Dedysh S.N."/>
        </authorList>
    </citation>
    <scope>NUCLEOTIDE SEQUENCE</scope>
    <source>
        <strain evidence="3">S20</strain>
    </source>
</reference>
<dbReference type="InterPro" id="IPR035437">
    <property type="entry name" value="SNase_OB-fold_sf"/>
</dbReference>
<dbReference type="InterPro" id="IPR016071">
    <property type="entry name" value="Staphylococal_nuclease_OB-fold"/>
</dbReference>
<dbReference type="PANTHER" id="PTHR12302">
    <property type="entry name" value="EBNA2 BINDING PROTEIN P100"/>
    <property type="match status" value="1"/>
</dbReference>
<dbReference type="RefSeq" id="WP_407047925.1">
    <property type="nucleotide sequence ID" value="NZ_CP158568.1"/>
</dbReference>
<keyword evidence="1" id="KW-0812">Transmembrane</keyword>
<evidence type="ECO:0000256" key="1">
    <source>
        <dbReference type="SAM" id="Phobius"/>
    </source>
</evidence>
<keyword evidence="1" id="KW-1133">Transmembrane helix</keyword>
<dbReference type="Pfam" id="PF00565">
    <property type="entry name" value="SNase"/>
    <property type="match status" value="1"/>
</dbReference>
<sequence>MERLMSGSGIRLNFRRRTVPSGTSGIGRRRFGVGGSRFAWALIGLVATGLYVVTHHRARLPGLDVFRPETRIDGRVHVSDGDSLLIDGERIRLLGIDAPELDQTCVQANAPYPCGAEAKRHLAGLIGDRPVACASRKRDKYHRLLAVCRAGAVELNAAMVRDGWAVAYGGYTAEEAEAHAARRGLWAGGFDWPQDFRKAKRGDVDPEFAW</sequence>
<feature type="domain" description="TNase-like" evidence="2">
    <location>
        <begin position="77"/>
        <end position="188"/>
    </location>
</feature>
<dbReference type="PANTHER" id="PTHR12302:SF26">
    <property type="entry name" value="BLR1266 PROTEIN"/>
    <property type="match status" value="1"/>
</dbReference>